<reference evidence="2" key="1">
    <citation type="submission" date="2022-11" db="EMBL/GenBank/DDBJ databases">
        <authorList>
            <person name="Graham C."/>
            <person name="Newman J.D."/>
        </authorList>
    </citation>
    <scope>NUCLEOTIDE SEQUENCE</scope>
    <source>
        <strain evidence="2">DSM 19486</strain>
    </source>
</reference>
<dbReference type="Gene3D" id="1.10.260.40">
    <property type="entry name" value="lambda repressor-like DNA-binding domains"/>
    <property type="match status" value="1"/>
</dbReference>
<keyword evidence="3" id="KW-1185">Reference proteome</keyword>
<dbReference type="Pfam" id="PF13443">
    <property type="entry name" value="HTH_26"/>
    <property type="match status" value="1"/>
</dbReference>
<dbReference type="AlphaFoldDB" id="A0A9X3DDP8"/>
<organism evidence="2 3">
    <name type="scientific">Pedobacter agri</name>
    <dbReference type="NCBI Taxonomy" id="454586"/>
    <lineage>
        <taxon>Bacteria</taxon>
        <taxon>Pseudomonadati</taxon>
        <taxon>Bacteroidota</taxon>
        <taxon>Sphingobacteriia</taxon>
        <taxon>Sphingobacteriales</taxon>
        <taxon>Sphingobacteriaceae</taxon>
        <taxon>Pedobacter</taxon>
    </lineage>
</organism>
<dbReference type="InterPro" id="IPR010982">
    <property type="entry name" value="Lambda_DNA-bd_dom_sf"/>
</dbReference>
<dbReference type="GO" id="GO:0003677">
    <property type="term" value="F:DNA binding"/>
    <property type="evidence" value="ECO:0007669"/>
    <property type="project" value="InterPro"/>
</dbReference>
<evidence type="ECO:0000259" key="1">
    <source>
        <dbReference type="PROSITE" id="PS50943"/>
    </source>
</evidence>
<gene>
    <name evidence="2" type="ORF">OQZ29_05630</name>
</gene>
<comment type="caution">
    <text evidence="2">The sequence shown here is derived from an EMBL/GenBank/DDBJ whole genome shotgun (WGS) entry which is preliminary data.</text>
</comment>
<sequence length="70" mass="8265">MADLNRIKVVLAEKKISNKSLAEHLNKREETISRWCKNKQQPSIDDLNKIAEFLRMDIRDLLNPSDWSKK</sequence>
<evidence type="ECO:0000313" key="2">
    <source>
        <dbReference type="EMBL" id="MCX3264216.1"/>
    </source>
</evidence>
<feature type="domain" description="HTH cro/C1-type" evidence="1">
    <location>
        <begin position="7"/>
        <end position="61"/>
    </location>
</feature>
<name>A0A9X3DDP8_9SPHI</name>
<dbReference type="InterPro" id="IPR001387">
    <property type="entry name" value="Cro/C1-type_HTH"/>
</dbReference>
<dbReference type="PROSITE" id="PS50943">
    <property type="entry name" value="HTH_CROC1"/>
    <property type="match status" value="1"/>
</dbReference>
<proteinExistence type="predicted"/>
<evidence type="ECO:0000313" key="3">
    <source>
        <dbReference type="Proteomes" id="UP001142592"/>
    </source>
</evidence>
<dbReference type="EMBL" id="JAPJUH010000002">
    <property type="protein sequence ID" value="MCX3264216.1"/>
    <property type="molecule type" value="Genomic_DNA"/>
</dbReference>
<dbReference type="SUPFAM" id="SSF47413">
    <property type="entry name" value="lambda repressor-like DNA-binding domains"/>
    <property type="match status" value="1"/>
</dbReference>
<dbReference type="Proteomes" id="UP001142592">
    <property type="component" value="Unassembled WGS sequence"/>
</dbReference>
<dbReference type="RefSeq" id="WP_010599257.1">
    <property type="nucleotide sequence ID" value="NZ_JAPJUH010000002.1"/>
</dbReference>
<dbReference type="SMART" id="SM00530">
    <property type="entry name" value="HTH_XRE"/>
    <property type="match status" value="1"/>
</dbReference>
<dbReference type="CDD" id="cd00093">
    <property type="entry name" value="HTH_XRE"/>
    <property type="match status" value="1"/>
</dbReference>
<protein>
    <submittedName>
        <fullName evidence="2">Helix-turn-helix transcriptional regulator</fullName>
    </submittedName>
</protein>
<accession>A0A9X3DDP8</accession>